<reference evidence="1 2" key="1">
    <citation type="journal article" date="2024" name="Plant Biotechnol. J.">
        <title>Genome and CRISPR/Cas9 system of a widespread forest tree (Populus alba) in the world.</title>
        <authorList>
            <person name="Liu Y.J."/>
            <person name="Jiang P.F."/>
            <person name="Han X.M."/>
            <person name="Li X.Y."/>
            <person name="Wang H.M."/>
            <person name="Wang Y.J."/>
            <person name="Wang X.X."/>
            <person name="Zeng Q.Y."/>
        </authorList>
    </citation>
    <scope>NUCLEOTIDE SEQUENCE [LARGE SCALE GENOMIC DNA]</scope>
    <source>
        <strain evidence="2">cv. PAL-ZL1</strain>
    </source>
</reference>
<dbReference type="Proteomes" id="UP000309997">
    <property type="component" value="Unassembled WGS sequence"/>
</dbReference>
<accession>A0ACC4BJ90</accession>
<evidence type="ECO:0000313" key="1">
    <source>
        <dbReference type="EMBL" id="KAL3578440.1"/>
    </source>
</evidence>
<keyword evidence="2" id="KW-1185">Reference proteome</keyword>
<sequence>DEKFERLFKRYADKVKLGIESLVFMFDGDKINLTATPDSLGMDDEDIIEVLVKKS</sequence>
<gene>
    <name evidence="1" type="ORF">D5086_019944</name>
</gene>
<name>A0ACC4BJ90_POPAL</name>
<dbReference type="EMBL" id="RCHU02000010">
    <property type="protein sequence ID" value="KAL3578440.1"/>
    <property type="molecule type" value="Genomic_DNA"/>
</dbReference>
<protein>
    <submittedName>
        <fullName evidence="1">Uncharacterized protein</fullName>
    </submittedName>
</protein>
<proteinExistence type="predicted"/>
<organism evidence="1 2">
    <name type="scientific">Populus alba</name>
    <name type="common">White poplar</name>
    <dbReference type="NCBI Taxonomy" id="43335"/>
    <lineage>
        <taxon>Eukaryota</taxon>
        <taxon>Viridiplantae</taxon>
        <taxon>Streptophyta</taxon>
        <taxon>Embryophyta</taxon>
        <taxon>Tracheophyta</taxon>
        <taxon>Spermatophyta</taxon>
        <taxon>Magnoliopsida</taxon>
        <taxon>eudicotyledons</taxon>
        <taxon>Gunneridae</taxon>
        <taxon>Pentapetalae</taxon>
        <taxon>rosids</taxon>
        <taxon>fabids</taxon>
        <taxon>Malpighiales</taxon>
        <taxon>Salicaceae</taxon>
        <taxon>Saliceae</taxon>
        <taxon>Populus</taxon>
    </lineage>
</organism>
<comment type="caution">
    <text evidence="1">The sequence shown here is derived from an EMBL/GenBank/DDBJ whole genome shotgun (WGS) entry which is preliminary data.</text>
</comment>
<feature type="non-terminal residue" evidence="1">
    <location>
        <position position="1"/>
    </location>
</feature>
<evidence type="ECO:0000313" key="2">
    <source>
        <dbReference type="Proteomes" id="UP000309997"/>
    </source>
</evidence>